<dbReference type="Proteomes" id="UP000507470">
    <property type="component" value="Unassembled WGS sequence"/>
</dbReference>
<evidence type="ECO:0000256" key="1">
    <source>
        <dbReference type="SAM" id="SignalP"/>
    </source>
</evidence>
<feature type="chain" id="PRO_5026820223" description="WAP domain-containing protein" evidence="1">
    <location>
        <begin position="19"/>
        <end position="190"/>
    </location>
</feature>
<reference evidence="2 3" key="1">
    <citation type="submission" date="2020-06" db="EMBL/GenBank/DDBJ databases">
        <authorList>
            <person name="Li R."/>
            <person name="Bekaert M."/>
        </authorList>
    </citation>
    <scope>NUCLEOTIDE SEQUENCE [LARGE SCALE GENOMIC DNA]</scope>
    <source>
        <strain evidence="3">wild</strain>
    </source>
</reference>
<evidence type="ECO:0008006" key="4">
    <source>
        <dbReference type="Google" id="ProtNLM"/>
    </source>
</evidence>
<protein>
    <recommendedName>
        <fullName evidence="4">WAP domain-containing protein</fullName>
    </recommendedName>
</protein>
<dbReference type="AlphaFoldDB" id="A0A6J8BFS2"/>
<accession>A0A6J8BFS2</accession>
<evidence type="ECO:0000313" key="3">
    <source>
        <dbReference type="Proteomes" id="UP000507470"/>
    </source>
</evidence>
<keyword evidence="3" id="KW-1185">Reference proteome</keyword>
<proteinExistence type="predicted"/>
<dbReference type="EMBL" id="CACVKT020003067">
    <property type="protein sequence ID" value="CAC5381509.1"/>
    <property type="molecule type" value="Genomic_DNA"/>
</dbReference>
<sequence>MEGQAVVIFLGFISCVFAVYPVRKTCVSECSSRLDCQRGYQCQTVGCNRRCRPATLPIDHLSIDQVVSQDTFSMECVQRCRQQGRVGCRRLCQQTGDLPVDQIFQGDSLDRTFPGASVDRIRSDSLTGRILPIGPVVSSHHKGVKTYVFLGINATSTRIVSAEMDVMYVFAEVHIRSGTKNARLHSAILF</sequence>
<keyword evidence="1" id="KW-0732">Signal</keyword>
<organism evidence="2 3">
    <name type="scientific">Mytilus coruscus</name>
    <name type="common">Sea mussel</name>
    <dbReference type="NCBI Taxonomy" id="42192"/>
    <lineage>
        <taxon>Eukaryota</taxon>
        <taxon>Metazoa</taxon>
        <taxon>Spiralia</taxon>
        <taxon>Lophotrochozoa</taxon>
        <taxon>Mollusca</taxon>
        <taxon>Bivalvia</taxon>
        <taxon>Autobranchia</taxon>
        <taxon>Pteriomorphia</taxon>
        <taxon>Mytilida</taxon>
        <taxon>Mytiloidea</taxon>
        <taxon>Mytilidae</taxon>
        <taxon>Mytilinae</taxon>
        <taxon>Mytilus</taxon>
    </lineage>
</organism>
<name>A0A6J8BFS2_MYTCO</name>
<evidence type="ECO:0000313" key="2">
    <source>
        <dbReference type="EMBL" id="CAC5381509.1"/>
    </source>
</evidence>
<gene>
    <name evidence="2" type="ORF">MCOR_17365</name>
</gene>
<feature type="signal peptide" evidence="1">
    <location>
        <begin position="1"/>
        <end position="18"/>
    </location>
</feature>
<dbReference type="OrthoDB" id="10288704at2759"/>